<dbReference type="SUPFAM" id="SSF52540">
    <property type="entry name" value="P-loop containing nucleoside triphosphate hydrolases"/>
    <property type="match status" value="1"/>
</dbReference>
<feature type="coiled-coil region" evidence="17">
    <location>
        <begin position="560"/>
        <end position="587"/>
    </location>
</feature>
<dbReference type="InterPro" id="IPR003959">
    <property type="entry name" value="ATPase_AAA_core"/>
</dbReference>
<feature type="transmembrane region" description="Helical" evidence="15">
    <location>
        <begin position="7"/>
        <end position="26"/>
    </location>
</feature>
<feature type="binding site" evidence="15">
    <location>
        <position position="499"/>
    </location>
    <ligand>
        <name>Zn(2+)</name>
        <dbReference type="ChEBI" id="CHEBI:29105"/>
        <note>catalytic</note>
    </ligand>
</feature>
<dbReference type="PANTHER" id="PTHR23076">
    <property type="entry name" value="METALLOPROTEASE M41 FTSH"/>
    <property type="match status" value="1"/>
</dbReference>
<feature type="binding site" evidence="15">
    <location>
        <position position="422"/>
    </location>
    <ligand>
        <name>Zn(2+)</name>
        <dbReference type="ChEBI" id="CHEBI:29105"/>
        <note>catalytic</note>
    </ligand>
</feature>
<dbReference type="GO" id="GO:0006508">
    <property type="term" value="P:proteolysis"/>
    <property type="evidence" value="ECO:0007669"/>
    <property type="project" value="UniProtKB-KW"/>
</dbReference>
<dbReference type="Gene3D" id="1.10.8.60">
    <property type="match status" value="1"/>
</dbReference>
<gene>
    <name evidence="15" type="primary">ftsH</name>
    <name evidence="19" type="ORF">S58_47850</name>
</gene>
<keyword evidence="13 15" id="KW-0472">Membrane</keyword>
<dbReference type="InterPro" id="IPR005936">
    <property type="entry name" value="FtsH"/>
</dbReference>
<evidence type="ECO:0000256" key="11">
    <source>
        <dbReference type="ARBA" id="ARBA00022989"/>
    </source>
</evidence>
<protein>
    <recommendedName>
        <fullName evidence="15">ATP-dependent zinc metalloprotease FtsH</fullName>
        <ecNumber evidence="15">3.4.24.-</ecNumber>
    </recommendedName>
</protein>
<dbReference type="STRING" id="1245469.S58_47850"/>
<keyword evidence="20" id="KW-1185">Reference proteome</keyword>
<keyword evidence="12 15" id="KW-0482">Metalloprotease</keyword>
<dbReference type="Pfam" id="PF00004">
    <property type="entry name" value="AAA"/>
    <property type="match status" value="1"/>
</dbReference>
<evidence type="ECO:0000256" key="8">
    <source>
        <dbReference type="ARBA" id="ARBA00022801"/>
    </source>
</evidence>
<dbReference type="SMART" id="SM00382">
    <property type="entry name" value="AAA"/>
    <property type="match status" value="1"/>
</dbReference>
<dbReference type="PANTHER" id="PTHR23076:SF97">
    <property type="entry name" value="ATP-DEPENDENT ZINC METALLOPROTEASE YME1L1"/>
    <property type="match status" value="1"/>
</dbReference>
<dbReference type="HAMAP" id="MF_01458">
    <property type="entry name" value="FtsH"/>
    <property type="match status" value="1"/>
</dbReference>
<feature type="domain" description="AAA+ ATPase" evidence="18">
    <location>
        <begin position="191"/>
        <end position="331"/>
    </location>
</feature>
<dbReference type="Pfam" id="PF06480">
    <property type="entry name" value="FtsH_ext"/>
    <property type="match status" value="1"/>
</dbReference>
<dbReference type="GO" id="GO:0005524">
    <property type="term" value="F:ATP binding"/>
    <property type="evidence" value="ECO:0007669"/>
    <property type="project" value="UniProtKB-UniRule"/>
</dbReference>
<dbReference type="EC" id="3.4.24.-" evidence="15"/>
<feature type="binding site" evidence="15">
    <location>
        <position position="426"/>
    </location>
    <ligand>
        <name>Zn(2+)</name>
        <dbReference type="ChEBI" id="CHEBI:29105"/>
        <note>catalytic</note>
    </ligand>
</feature>
<dbReference type="AlphaFoldDB" id="M4ZAJ2"/>
<evidence type="ECO:0000313" key="19">
    <source>
        <dbReference type="EMBL" id="BAM90764.1"/>
    </source>
</evidence>
<dbReference type="Gene3D" id="3.40.50.300">
    <property type="entry name" value="P-loop containing nucleotide triphosphate hydrolases"/>
    <property type="match status" value="1"/>
</dbReference>
<evidence type="ECO:0000256" key="1">
    <source>
        <dbReference type="ARBA" id="ARBA00004370"/>
    </source>
</evidence>
<dbReference type="RefSeq" id="WP_015667854.1">
    <property type="nucleotide sequence ID" value="NC_020453.1"/>
</dbReference>
<keyword evidence="6 15" id="KW-0479">Metal-binding</keyword>
<keyword evidence="10 15" id="KW-0067">ATP-binding</keyword>
<evidence type="ECO:0000313" key="20">
    <source>
        <dbReference type="Proteomes" id="UP000011841"/>
    </source>
</evidence>
<reference evidence="19 20" key="1">
    <citation type="journal article" date="2013" name="Appl. Environ. Microbiol.">
        <title>Genome analysis suggests that the soil oligotrophic bacterium Agromonas oligotrophica (Bradyrhizobium oligotrophicum) is a nitrogen-fixing symbiont of Aeschynomene indica.</title>
        <authorList>
            <person name="Okubo T."/>
            <person name="Fukushima S."/>
            <person name="Itakura M."/>
            <person name="Oshima K."/>
            <person name="Longtonglang A."/>
            <person name="Teaumroong N."/>
            <person name="Mitsui H."/>
            <person name="Hattori M."/>
            <person name="Hattori R."/>
            <person name="Hattori T."/>
            <person name="Minamisawa K."/>
        </authorList>
    </citation>
    <scope>NUCLEOTIDE SEQUENCE [LARGE SCALE GENOMIC DNA]</scope>
    <source>
        <strain evidence="19 20">S58</strain>
    </source>
</reference>
<keyword evidence="11 15" id="KW-1133">Transmembrane helix</keyword>
<dbReference type="InterPro" id="IPR011546">
    <property type="entry name" value="Pept_M41_FtsH_extracell"/>
</dbReference>
<name>M4ZAJ2_9BRAD</name>
<keyword evidence="17" id="KW-0175">Coiled coil</keyword>
<evidence type="ECO:0000256" key="15">
    <source>
        <dbReference type="HAMAP-Rule" id="MF_01458"/>
    </source>
</evidence>
<keyword evidence="19" id="KW-0132">Cell division</keyword>
<dbReference type="Gene3D" id="3.30.720.210">
    <property type="match status" value="1"/>
</dbReference>
<accession>M4ZAJ2</accession>
<dbReference type="SUPFAM" id="SSF140990">
    <property type="entry name" value="FtsH protease domain-like"/>
    <property type="match status" value="1"/>
</dbReference>
<evidence type="ECO:0000256" key="2">
    <source>
        <dbReference type="ARBA" id="ARBA00010044"/>
    </source>
</evidence>
<evidence type="ECO:0000256" key="17">
    <source>
        <dbReference type="SAM" id="Coils"/>
    </source>
</evidence>
<dbReference type="OrthoDB" id="9809379at2"/>
<evidence type="ECO:0000256" key="10">
    <source>
        <dbReference type="ARBA" id="ARBA00022840"/>
    </source>
</evidence>
<keyword evidence="19" id="KW-0131">Cell cycle</keyword>
<dbReference type="InterPro" id="IPR027417">
    <property type="entry name" value="P-loop_NTPase"/>
</dbReference>
<evidence type="ECO:0000256" key="6">
    <source>
        <dbReference type="ARBA" id="ARBA00022723"/>
    </source>
</evidence>
<keyword evidence="4 15" id="KW-0645">Protease</keyword>
<dbReference type="InterPro" id="IPR041569">
    <property type="entry name" value="AAA_lid_3"/>
</dbReference>
<evidence type="ECO:0000256" key="12">
    <source>
        <dbReference type="ARBA" id="ARBA00023049"/>
    </source>
</evidence>
<keyword evidence="5 15" id="KW-0812">Transmembrane</keyword>
<evidence type="ECO:0000256" key="13">
    <source>
        <dbReference type="ARBA" id="ARBA00023136"/>
    </source>
</evidence>
<evidence type="ECO:0000256" key="16">
    <source>
        <dbReference type="RuleBase" id="RU003651"/>
    </source>
</evidence>
<dbReference type="GO" id="GO:0051301">
    <property type="term" value="P:cell division"/>
    <property type="evidence" value="ECO:0007669"/>
    <property type="project" value="UniProtKB-KW"/>
</dbReference>
<dbReference type="GO" id="GO:0004176">
    <property type="term" value="F:ATP-dependent peptidase activity"/>
    <property type="evidence" value="ECO:0007669"/>
    <property type="project" value="InterPro"/>
</dbReference>
<dbReference type="GO" id="GO:0005886">
    <property type="term" value="C:plasma membrane"/>
    <property type="evidence" value="ECO:0007669"/>
    <property type="project" value="UniProtKB-SubCell"/>
</dbReference>
<dbReference type="InterPro" id="IPR037219">
    <property type="entry name" value="Peptidase_M41-like"/>
</dbReference>
<comment type="similarity">
    <text evidence="16">Belongs to the AAA ATPase family.</text>
</comment>
<dbReference type="KEGG" id="aol:S58_47850"/>
<keyword evidence="3 15" id="KW-1003">Cell membrane</keyword>
<dbReference type="InterPro" id="IPR003593">
    <property type="entry name" value="AAA+_ATPase"/>
</dbReference>
<comment type="similarity">
    <text evidence="14 15">In the central section; belongs to the AAA ATPase family.</text>
</comment>
<dbReference type="CDD" id="cd19501">
    <property type="entry name" value="RecA-like_FtsH"/>
    <property type="match status" value="1"/>
</dbReference>
<dbReference type="NCBIfam" id="TIGR01241">
    <property type="entry name" value="FtsH_fam"/>
    <property type="match status" value="1"/>
</dbReference>
<dbReference type="Pfam" id="PF17862">
    <property type="entry name" value="AAA_lid_3"/>
    <property type="match status" value="1"/>
</dbReference>
<evidence type="ECO:0000259" key="18">
    <source>
        <dbReference type="SMART" id="SM00382"/>
    </source>
</evidence>
<evidence type="ECO:0000256" key="5">
    <source>
        <dbReference type="ARBA" id="ARBA00022692"/>
    </source>
</evidence>
<dbReference type="InterPro" id="IPR003960">
    <property type="entry name" value="ATPase_AAA_CS"/>
</dbReference>
<feature type="transmembrane region" description="Helical" evidence="15">
    <location>
        <begin position="102"/>
        <end position="123"/>
    </location>
</feature>
<dbReference type="Pfam" id="PF01434">
    <property type="entry name" value="Peptidase_M41"/>
    <property type="match status" value="1"/>
</dbReference>
<dbReference type="EMBL" id="AP012603">
    <property type="protein sequence ID" value="BAM90764.1"/>
    <property type="molecule type" value="Genomic_DNA"/>
</dbReference>
<evidence type="ECO:0000256" key="4">
    <source>
        <dbReference type="ARBA" id="ARBA00022670"/>
    </source>
</evidence>
<feature type="binding site" evidence="15">
    <location>
        <begin position="199"/>
        <end position="206"/>
    </location>
    <ligand>
        <name>ATP</name>
        <dbReference type="ChEBI" id="CHEBI:30616"/>
    </ligand>
</feature>
<evidence type="ECO:0000256" key="14">
    <source>
        <dbReference type="ARBA" id="ARBA00061570"/>
    </source>
</evidence>
<dbReference type="InterPro" id="IPR000642">
    <property type="entry name" value="Peptidase_M41"/>
</dbReference>
<dbReference type="GO" id="GO:0030163">
    <property type="term" value="P:protein catabolic process"/>
    <property type="evidence" value="ECO:0007669"/>
    <property type="project" value="UniProtKB-UniRule"/>
</dbReference>
<dbReference type="eggNOG" id="COG0465">
    <property type="taxonomic scope" value="Bacteria"/>
</dbReference>
<evidence type="ECO:0000256" key="7">
    <source>
        <dbReference type="ARBA" id="ARBA00022741"/>
    </source>
</evidence>
<comment type="similarity">
    <text evidence="2 15">In the C-terminal section; belongs to the peptidase M41 family.</text>
</comment>
<dbReference type="PATRIC" id="fig|1245469.3.peg.4898"/>
<dbReference type="FunFam" id="3.40.50.300:FF:000001">
    <property type="entry name" value="ATP-dependent zinc metalloprotease FtsH"/>
    <property type="match status" value="1"/>
</dbReference>
<comment type="subunit">
    <text evidence="15">Homohexamer.</text>
</comment>
<dbReference type="PROSITE" id="PS00674">
    <property type="entry name" value="AAA"/>
    <property type="match status" value="1"/>
</dbReference>
<dbReference type="HOGENOM" id="CLU_000688_16_2_5"/>
<evidence type="ECO:0000256" key="9">
    <source>
        <dbReference type="ARBA" id="ARBA00022833"/>
    </source>
</evidence>
<feature type="active site" evidence="15">
    <location>
        <position position="423"/>
    </location>
</feature>
<comment type="function">
    <text evidence="15">Acts as a processive, ATP-dependent zinc metallopeptidase for both cytoplasmic and membrane proteins. Plays a role in the quality control of integral membrane proteins.</text>
</comment>
<proteinExistence type="inferred from homology"/>
<dbReference type="GeneID" id="301818560"/>
<dbReference type="FunFam" id="1.10.8.60:FF:000001">
    <property type="entry name" value="ATP-dependent zinc metalloprotease FtsH"/>
    <property type="match status" value="1"/>
</dbReference>
<dbReference type="Proteomes" id="UP000011841">
    <property type="component" value="Chromosome"/>
</dbReference>
<dbReference type="Gene3D" id="1.20.58.760">
    <property type="entry name" value="Peptidase M41"/>
    <property type="match status" value="1"/>
</dbReference>
<dbReference type="GO" id="GO:0016887">
    <property type="term" value="F:ATP hydrolysis activity"/>
    <property type="evidence" value="ECO:0007669"/>
    <property type="project" value="UniProtKB-UniRule"/>
</dbReference>
<dbReference type="GO" id="GO:0004222">
    <property type="term" value="F:metalloendopeptidase activity"/>
    <property type="evidence" value="ECO:0007669"/>
    <property type="project" value="InterPro"/>
</dbReference>
<dbReference type="FunFam" id="1.20.58.760:FF:000001">
    <property type="entry name" value="ATP-dependent zinc metalloprotease FtsH"/>
    <property type="match status" value="1"/>
</dbReference>
<keyword evidence="7 15" id="KW-0547">Nucleotide-binding</keyword>
<comment type="cofactor">
    <cofactor evidence="15">
        <name>Zn(2+)</name>
        <dbReference type="ChEBI" id="CHEBI:29105"/>
    </cofactor>
    <text evidence="15">Binds 1 zinc ion per subunit.</text>
</comment>
<organism evidence="19 20">
    <name type="scientific">Bradyrhizobium oligotrophicum S58</name>
    <dbReference type="NCBI Taxonomy" id="1245469"/>
    <lineage>
        <taxon>Bacteria</taxon>
        <taxon>Pseudomonadati</taxon>
        <taxon>Pseudomonadota</taxon>
        <taxon>Alphaproteobacteria</taxon>
        <taxon>Hyphomicrobiales</taxon>
        <taxon>Nitrobacteraceae</taxon>
        <taxon>Bradyrhizobium</taxon>
    </lineage>
</organism>
<keyword evidence="8 15" id="KW-0378">Hydrolase</keyword>
<evidence type="ECO:0000256" key="3">
    <source>
        <dbReference type="ARBA" id="ARBA00022475"/>
    </source>
</evidence>
<sequence length="615" mass="66872">MTKQTRFNLWYAIIAIFVAMMIHNAWTSYRQVAIIPYSQFQDLLAAGKVKEVGVSENYLEGSLKEPLPGGQTRFATTRVDQEFAKELAKANVTFTGRVESNILGDILSLVMPIALFFGVWYWLSRRMMGGAGGLGGGLMQIGKSKAKVYVESNTGVRFEDVAGVDEAKDELREIVSFLKDPKSYGRLGGRMPKGVLLVGPPGTGKTLLAKAVAGEAGVPFFSISGSEFVEMFVGVGAARVRDLFEQARAKAPAIIFIDELDALGRARGMGPFAGGHDEKEQTLNQLLVELDGFDSSTGLVLLAATNRPEILDPALLRAGRFDRQVLVDRPDKPGRIQILQVHLKKAKLAADVDPEKVAALTPGFTGADLANLVNEATLLATRRGADEVSLDDFNNAIERIVAGLEKRNRLLNPKEREIVAYHEMGHAIVAMSLPGTDPVHKVSIIPRGVGALGYTIQRPTEDRFLMTREELENKMAVLLGGRAAELVVYGHLSTGAADDLRRVTDIARSMVTRYGMSEQLGSVAYERDNQSFLAPGAARSADYGEAAGDAIDAEVRAIVTSALERTRKLLQDKRDVLERAARRLLVKETLDETELTALLKPDQRAGDLVAAAKPM</sequence>
<dbReference type="GO" id="GO:0008270">
    <property type="term" value="F:zinc ion binding"/>
    <property type="evidence" value="ECO:0007669"/>
    <property type="project" value="UniProtKB-UniRule"/>
</dbReference>
<comment type="subcellular location">
    <subcellularLocation>
        <location evidence="15">Cell membrane</location>
        <topology evidence="15">Multi-pass membrane protein</topology>
        <orientation evidence="15">Cytoplasmic side</orientation>
    </subcellularLocation>
    <subcellularLocation>
        <location evidence="1">Membrane</location>
    </subcellularLocation>
</comment>
<keyword evidence="9 15" id="KW-0862">Zinc</keyword>